<evidence type="ECO:0000256" key="1">
    <source>
        <dbReference type="SAM" id="Coils"/>
    </source>
</evidence>
<accession>A0A8S5MIU4</accession>
<keyword evidence="2" id="KW-0418">Kinase</keyword>
<sequence length="201" mass="23710">MKTEKKKWKEILDYLFNFVSNKEFTEIDKKYYFMQLDALQQEIAELEKVSNYIKASTTPIKKEGSKKEMVNHPLHYQGLEVNGTNVECIDAMEGLKGWFNTAIFCELNAFKYNWRVGEKDMIPQELGKIAWYGDKAKELWNKALRWVYPKNGHKYAIVNQGVTRMKNPTTKEWTDAIIYTDGKGFYVREASDFNKKFKLEE</sequence>
<keyword evidence="2" id="KW-0808">Transferase</keyword>
<dbReference type="Pfam" id="PF11753">
    <property type="entry name" value="DUF3310"/>
    <property type="match status" value="1"/>
</dbReference>
<name>A0A8S5MIU4_9CAUD</name>
<feature type="coiled-coil region" evidence="1">
    <location>
        <begin position="29"/>
        <end position="56"/>
    </location>
</feature>
<protein>
    <submittedName>
        <fullName evidence="2">Nucelotide kinase</fullName>
    </submittedName>
</protein>
<reference evidence="2" key="1">
    <citation type="journal article" date="2021" name="Proc. Natl. Acad. Sci. U.S.A.">
        <title>A Catalog of Tens of Thousands of Viruses from Human Metagenomes Reveals Hidden Associations with Chronic Diseases.</title>
        <authorList>
            <person name="Tisza M.J."/>
            <person name="Buck C.B."/>
        </authorList>
    </citation>
    <scope>NUCLEOTIDE SEQUENCE</scope>
    <source>
        <strain evidence="2">CtcfK29</strain>
    </source>
</reference>
<organism evidence="2">
    <name type="scientific">CrAss-like virus sp. ctcfK29</name>
    <dbReference type="NCBI Taxonomy" id="2826827"/>
    <lineage>
        <taxon>Viruses</taxon>
        <taxon>Duplodnaviria</taxon>
        <taxon>Heunggongvirae</taxon>
        <taxon>Uroviricota</taxon>
        <taxon>Caudoviricetes</taxon>
        <taxon>Crassvirales</taxon>
    </lineage>
</organism>
<dbReference type="InterPro" id="IPR021739">
    <property type="entry name" value="SaV-like"/>
</dbReference>
<evidence type="ECO:0000313" key="2">
    <source>
        <dbReference type="EMBL" id="DAD82305.1"/>
    </source>
</evidence>
<proteinExistence type="predicted"/>
<dbReference type="GO" id="GO:0016301">
    <property type="term" value="F:kinase activity"/>
    <property type="evidence" value="ECO:0007669"/>
    <property type="project" value="UniProtKB-KW"/>
</dbReference>
<dbReference type="EMBL" id="BK014916">
    <property type="protein sequence ID" value="DAD82305.1"/>
    <property type="molecule type" value="Genomic_DNA"/>
</dbReference>
<keyword evidence="1" id="KW-0175">Coiled coil</keyword>